<keyword evidence="2" id="KW-1185">Reference proteome</keyword>
<dbReference type="EMBL" id="JABBNI010000001">
    <property type="protein sequence ID" value="NMM61184.1"/>
    <property type="molecule type" value="Genomic_DNA"/>
</dbReference>
<reference evidence="1 2" key="2">
    <citation type="submission" date="2020-06" db="EMBL/GenBank/DDBJ databases">
        <title>Complete Genome Sequence of Clostridium muelleri sp. nov. P21T, an Acid-Alcohol Producing Acetogen Isolated from Old Hay.</title>
        <authorList>
            <person name="Duncan K.E."/>
            <person name="Tanner R.S."/>
        </authorList>
    </citation>
    <scope>NUCLEOTIDE SEQUENCE [LARGE SCALE GENOMIC DNA]</scope>
    <source>
        <strain evidence="1 2">P21</strain>
    </source>
</reference>
<organism evidence="1 2">
    <name type="scientific">Clostridium muellerianum</name>
    <dbReference type="NCBI Taxonomy" id="2716538"/>
    <lineage>
        <taxon>Bacteria</taxon>
        <taxon>Bacillati</taxon>
        <taxon>Bacillota</taxon>
        <taxon>Clostridia</taxon>
        <taxon>Eubacteriales</taxon>
        <taxon>Clostridiaceae</taxon>
        <taxon>Clostridium</taxon>
    </lineage>
</organism>
<evidence type="ECO:0000313" key="2">
    <source>
        <dbReference type="Proteomes" id="UP000537131"/>
    </source>
</evidence>
<evidence type="ECO:0000313" key="1">
    <source>
        <dbReference type="EMBL" id="NMM61184.1"/>
    </source>
</evidence>
<reference evidence="1 2" key="1">
    <citation type="submission" date="2020-04" db="EMBL/GenBank/DDBJ databases">
        <authorList>
            <person name="Doyle D.A."/>
        </authorList>
    </citation>
    <scope>NUCLEOTIDE SEQUENCE [LARGE SCALE GENOMIC DNA]</scope>
    <source>
        <strain evidence="1 2">P21</strain>
    </source>
</reference>
<sequence length="193" mass="23302">MINNRETEQIWKEALKDIEENMKNDVAITIDNDNLRGNLINIFSIFDNISYEIDNERTEECKRILYKDEYFEAIKYLLKDYKISFVMELIDSMKHFYKRLCENVEGKEIFVTYKKANNMYHFIELMFTEKIVKTLFRNNIVEHLFFVQDNKNRLNKAVFINNIDALSVLYNKLADERGIPEKFRKKIVLDNIR</sequence>
<dbReference type="AlphaFoldDB" id="A0A7Y0HKR2"/>
<gene>
    <name evidence="1" type="ORF">HBE96_00385</name>
</gene>
<protein>
    <submittedName>
        <fullName evidence="1">Uncharacterized protein</fullName>
    </submittedName>
</protein>
<proteinExistence type="predicted"/>
<dbReference type="Proteomes" id="UP000537131">
    <property type="component" value="Unassembled WGS sequence"/>
</dbReference>
<accession>A0A7Y0HKR2</accession>
<name>A0A7Y0HKR2_9CLOT</name>
<dbReference type="RefSeq" id="WP_169295797.1">
    <property type="nucleotide sequence ID" value="NZ_JABBNI010000001.1"/>
</dbReference>
<comment type="caution">
    <text evidence="1">The sequence shown here is derived from an EMBL/GenBank/DDBJ whole genome shotgun (WGS) entry which is preliminary data.</text>
</comment>